<feature type="region of interest" description="Disordered" evidence="2">
    <location>
        <begin position="82"/>
        <end position="162"/>
    </location>
</feature>
<gene>
    <name evidence="3" type="ORF">DDE84_04420</name>
</gene>
<proteinExistence type="predicted"/>
<protein>
    <submittedName>
        <fullName evidence="3">Uncharacterized protein</fullName>
    </submittedName>
</protein>
<dbReference type="OrthoDB" id="9875920at2"/>
<dbReference type="RefSeq" id="WP_152580522.1">
    <property type="nucleotide sequence ID" value="NZ_QDAG01000004.1"/>
</dbReference>
<feature type="coiled-coil region" evidence="1">
    <location>
        <begin position="5"/>
        <end position="32"/>
    </location>
</feature>
<organism evidence="3 4">
    <name type="scientific">Bifidobacterium tibiigranuli</name>
    <dbReference type="NCBI Taxonomy" id="2172043"/>
    <lineage>
        <taxon>Bacteria</taxon>
        <taxon>Bacillati</taxon>
        <taxon>Actinomycetota</taxon>
        <taxon>Actinomycetes</taxon>
        <taxon>Bifidobacteriales</taxon>
        <taxon>Bifidobacteriaceae</taxon>
        <taxon>Bifidobacterium</taxon>
    </lineage>
</organism>
<accession>A0A5N6S6U7</accession>
<name>A0A5N6S6U7_9BIFI</name>
<dbReference type="GeneID" id="78126931"/>
<sequence length="162" mass="17016">MKQNNESMEAEIEKLQNKLAEAKRMQRIARTLASTLEHRRAGIARAIKAYDDVRCAGIDELSWTDSHARDNGLATTAQAIASARDEVMGPAAKSGKKEDSAPGEPAPGESGSVPNAEEQGAPAQEGGDGNGISQQDHAALDAVQAQPADTSDGPREGAPSWQ</sequence>
<evidence type="ECO:0000256" key="1">
    <source>
        <dbReference type="SAM" id="Coils"/>
    </source>
</evidence>
<keyword evidence="4" id="KW-1185">Reference proteome</keyword>
<keyword evidence="1" id="KW-0175">Coiled coil</keyword>
<reference evidence="3 4" key="1">
    <citation type="submission" date="2018-04" db="EMBL/GenBank/DDBJ databases">
        <authorList>
            <person name="Eckel V.P."/>
            <person name="Vogel R.F."/>
        </authorList>
    </citation>
    <scope>NUCLEOTIDE SEQUENCE [LARGE SCALE GENOMIC DNA]</scope>
    <source>
        <strain evidence="4">TMW 2.1764</strain>
    </source>
</reference>
<dbReference type="AlphaFoldDB" id="A0A5N6S6U7"/>
<comment type="caution">
    <text evidence="3">The sequence shown here is derived from an EMBL/GenBank/DDBJ whole genome shotgun (WGS) entry which is preliminary data.</text>
</comment>
<evidence type="ECO:0000256" key="2">
    <source>
        <dbReference type="SAM" id="MobiDB-lite"/>
    </source>
</evidence>
<dbReference type="Proteomes" id="UP000325415">
    <property type="component" value="Unassembled WGS sequence"/>
</dbReference>
<evidence type="ECO:0000313" key="3">
    <source>
        <dbReference type="EMBL" id="KAE8128713.1"/>
    </source>
</evidence>
<evidence type="ECO:0000313" key="4">
    <source>
        <dbReference type="Proteomes" id="UP000325415"/>
    </source>
</evidence>
<dbReference type="EMBL" id="QDAG01000004">
    <property type="protein sequence ID" value="KAE8128713.1"/>
    <property type="molecule type" value="Genomic_DNA"/>
</dbReference>